<organism evidence="3 4">
    <name type="scientific">Aspergillus pseudoviridinutans</name>
    <dbReference type="NCBI Taxonomy" id="1517512"/>
    <lineage>
        <taxon>Eukaryota</taxon>
        <taxon>Fungi</taxon>
        <taxon>Dikarya</taxon>
        <taxon>Ascomycota</taxon>
        <taxon>Pezizomycotina</taxon>
        <taxon>Eurotiomycetes</taxon>
        <taxon>Eurotiomycetidae</taxon>
        <taxon>Eurotiales</taxon>
        <taxon>Aspergillaceae</taxon>
        <taxon>Aspergillus</taxon>
        <taxon>Aspergillus subgen. Fumigati</taxon>
    </lineage>
</organism>
<keyword evidence="1" id="KW-0677">Repeat</keyword>
<dbReference type="PROSITE" id="PS50837">
    <property type="entry name" value="NACHT"/>
    <property type="match status" value="1"/>
</dbReference>
<dbReference type="InterPro" id="IPR007111">
    <property type="entry name" value="NACHT_NTPase"/>
</dbReference>
<evidence type="ECO:0000259" key="2">
    <source>
        <dbReference type="PROSITE" id="PS50837"/>
    </source>
</evidence>
<dbReference type="AlphaFoldDB" id="A0A9P3B7V6"/>
<evidence type="ECO:0000313" key="3">
    <source>
        <dbReference type="EMBL" id="GIJ85685.1"/>
    </source>
</evidence>
<proteinExistence type="predicted"/>
<dbReference type="PANTHER" id="PTHR10039:SF14">
    <property type="entry name" value="NACHT DOMAIN-CONTAINING PROTEIN"/>
    <property type="match status" value="1"/>
</dbReference>
<protein>
    <recommendedName>
        <fullName evidence="2">NACHT domain-containing protein</fullName>
    </recommendedName>
</protein>
<dbReference type="InterPro" id="IPR027417">
    <property type="entry name" value="P-loop_NTPase"/>
</dbReference>
<gene>
    <name evidence="3" type="ORF">Asppvi_004546</name>
</gene>
<dbReference type="OrthoDB" id="674604at2759"/>
<dbReference type="InterPro" id="IPR056884">
    <property type="entry name" value="NPHP3-like_N"/>
</dbReference>
<dbReference type="PANTHER" id="PTHR10039">
    <property type="entry name" value="AMELOGENIN"/>
    <property type="match status" value="1"/>
</dbReference>
<dbReference type="RefSeq" id="XP_043156432.1">
    <property type="nucleotide sequence ID" value="XM_043300497.1"/>
</dbReference>
<feature type="domain" description="NACHT" evidence="2">
    <location>
        <begin position="55"/>
        <end position="270"/>
    </location>
</feature>
<dbReference type="Pfam" id="PF24883">
    <property type="entry name" value="NPHP3_N"/>
    <property type="match status" value="1"/>
</dbReference>
<comment type="caution">
    <text evidence="3">The sequence shown here is derived from an EMBL/GenBank/DDBJ whole genome shotgun (WGS) entry which is preliminary data.</text>
</comment>
<evidence type="ECO:0000313" key="4">
    <source>
        <dbReference type="Proteomes" id="UP001043456"/>
    </source>
</evidence>
<dbReference type="InterPro" id="IPR054471">
    <property type="entry name" value="GPIID_WHD"/>
</dbReference>
<accession>A0A9P3B7V6</accession>
<reference evidence="3 4" key="1">
    <citation type="submission" date="2018-10" db="EMBL/GenBank/DDBJ databases">
        <title>Pan-genome distribution and transcriptional activeness of fungal secondary metabolism genes in Aspergillus section Fumigati.</title>
        <authorList>
            <person name="Takahashi H."/>
            <person name="Umemura M."/>
            <person name="Ninomiya A."/>
            <person name="Kusuya Y."/>
            <person name="Urayama S."/>
            <person name="Shimizu M."/>
            <person name="Watanabe A."/>
            <person name="Kamei K."/>
            <person name="Yaguchi T."/>
            <person name="Hagiwara D."/>
        </authorList>
    </citation>
    <scope>NUCLEOTIDE SEQUENCE [LARGE SCALE GENOMIC DNA]</scope>
    <source>
        <strain evidence="3 4">IFM 55266</strain>
    </source>
</reference>
<dbReference type="EMBL" id="BHVY01000003">
    <property type="protein sequence ID" value="GIJ85685.1"/>
    <property type="molecule type" value="Genomic_DNA"/>
</dbReference>
<name>A0A9P3B7V6_9EURO</name>
<sequence>MNETDRQCLKSVWPTDPEIEKTRIQQTKGGLLEDVYRWVLENPDFRRWRDDPKTRLLWIRGDPGKGKTMLVCGIVDELKKSISGSQLLSFFFCQAADSRTNSATAVLRCLIRQLVDQQPSLILHIRKRHDLYEDLNSWYTMSQILTDILEDHAMPSTFLMIDGLDQCQAGLPELLKIINQNWSSYSHVKWLVSSRNRPSIKERLDTAEQLSLELNAESVSSAVGLYINYKVRELAKLKRYNSQTQNAVQQHLSTNANGTFLWVASVCQYLESVQWNPLAKMKTFPPGLDSLYQRMMQEIRESEEDKLCRELLGFMAAAYRPLTLQELASFSEILADCSNDDESLTEAISLCGSFLTIRGRTVYFVHQSAKDFLTEKASNEVFPSGIQSAHHTILRSLYNMRVALRRDIYSIHSPEFPIDKVKRPEQDPLGPVRYSCIYWVDHLRDAGHIAAREQAENYDKIYDFLREKYLYWLEALSLLNCMSQEFVQCQDWRI</sequence>
<dbReference type="Pfam" id="PF22939">
    <property type="entry name" value="WHD_GPIID"/>
    <property type="match status" value="1"/>
</dbReference>
<dbReference type="Proteomes" id="UP001043456">
    <property type="component" value="Unassembled WGS sequence"/>
</dbReference>
<dbReference type="SUPFAM" id="SSF52540">
    <property type="entry name" value="P-loop containing nucleoside triphosphate hydrolases"/>
    <property type="match status" value="1"/>
</dbReference>
<evidence type="ECO:0000256" key="1">
    <source>
        <dbReference type="ARBA" id="ARBA00022737"/>
    </source>
</evidence>
<dbReference type="Gene3D" id="3.40.50.300">
    <property type="entry name" value="P-loop containing nucleotide triphosphate hydrolases"/>
    <property type="match status" value="1"/>
</dbReference>
<keyword evidence="4" id="KW-1185">Reference proteome</keyword>
<dbReference type="GeneID" id="67003158"/>